<accession>A0A6A5JYV4</accession>
<protein>
    <recommendedName>
        <fullName evidence="3">Saponin hydrolase</fullName>
    </recommendedName>
</protein>
<evidence type="ECO:0000313" key="2">
    <source>
        <dbReference type="Proteomes" id="UP000800040"/>
    </source>
</evidence>
<evidence type="ECO:0008006" key="3">
    <source>
        <dbReference type="Google" id="ProtNLM"/>
    </source>
</evidence>
<keyword evidence="2" id="KW-1185">Reference proteome</keyword>
<proteinExistence type="predicted"/>
<dbReference type="EMBL" id="ML975402">
    <property type="protein sequence ID" value="KAF1830285.1"/>
    <property type="molecule type" value="Genomic_DNA"/>
</dbReference>
<dbReference type="OrthoDB" id="10265322at2759"/>
<gene>
    <name evidence="1" type="ORF">BDW02DRAFT_106117</name>
</gene>
<organism evidence="1 2">
    <name type="scientific">Decorospora gaudefroyi</name>
    <dbReference type="NCBI Taxonomy" id="184978"/>
    <lineage>
        <taxon>Eukaryota</taxon>
        <taxon>Fungi</taxon>
        <taxon>Dikarya</taxon>
        <taxon>Ascomycota</taxon>
        <taxon>Pezizomycotina</taxon>
        <taxon>Dothideomycetes</taxon>
        <taxon>Pleosporomycetidae</taxon>
        <taxon>Pleosporales</taxon>
        <taxon>Pleosporineae</taxon>
        <taxon>Pleosporaceae</taxon>
        <taxon>Decorospora</taxon>
    </lineage>
</organism>
<dbReference type="AlphaFoldDB" id="A0A6A5JYV4"/>
<dbReference type="Gene3D" id="2.120.10.30">
    <property type="entry name" value="TolB, C-terminal domain"/>
    <property type="match status" value="1"/>
</dbReference>
<dbReference type="InterPro" id="IPR011042">
    <property type="entry name" value="6-blade_b-propeller_TolB-like"/>
</dbReference>
<name>A0A6A5JYV4_9PLEO</name>
<sequence length="667" mass="72262">MVVLESCWWQGAIGVVKDIITQVKMRPSNTISILLALTEACVYGAPTEQCKVPHSLAPPPPAPEPINIRQLPLPPVIANETQGACTTDVNPLGTGCVPAALEERFQGGGFLPDGRHVLAMVTFAGAPAAPDPASIYEGEHIIIIKTTEGDRFTNGDPWKCITCGIPAQNSRGRAPGNGYPQAFRDGKRILAGTNIIDCESDLASDDCTPEKTNVYAIRQSNTADDSGPGGQIRELRIHPDNVHLGFSMATVNDGKFDQYSYLGRLQFNPSPTTGSEPLAPRYDVVNTQTLFSDSQKSVYVDSNNPGQLVINKSAIIIGELRGFNGDGREVTYVGYPHESSNIDVFAADLTTGAVRRLTEHPEYVDPIDISAHDDWMVILDTRFTERQMWLSGLRRIPPITDLVSTSATSSTRNNGNRRFFQPWLLDRYGDRGDYFGQQINAAGSGVPGSGAINDPEWNTRADPRWSPDGTEIVYWQGLTEAPACGGENPLPCYPSTEPGGRNARIMIAEFTSRDPKPPIKDVPTVPDVVPWAMKYVPGAPSPKRIPPPPGNYTLKGKCQGSASVTLIDQSNSGFLETVRVTYNGFSDDGVNVLNGWEEVTSVNPSPTETKIDWYSDLVQTGPDAGTKKSGEEGFHLLIDVWLNDFEANGTLVTTVGGKKYTQPANGT</sequence>
<reference evidence="1" key="1">
    <citation type="submission" date="2020-01" db="EMBL/GenBank/DDBJ databases">
        <authorList>
            <consortium name="DOE Joint Genome Institute"/>
            <person name="Haridas S."/>
            <person name="Albert R."/>
            <person name="Binder M."/>
            <person name="Bloem J."/>
            <person name="Labutti K."/>
            <person name="Salamov A."/>
            <person name="Andreopoulos B."/>
            <person name="Baker S.E."/>
            <person name="Barry K."/>
            <person name="Bills G."/>
            <person name="Bluhm B.H."/>
            <person name="Cannon C."/>
            <person name="Castanera R."/>
            <person name="Culley D.E."/>
            <person name="Daum C."/>
            <person name="Ezra D."/>
            <person name="Gonzalez J.B."/>
            <person name="Henrissat B."/>
            <person name="Kuo A."/>
            <person name="Liang C."/>
            <person name="Lipzen A."/>
            <person name="Lutzoni F."/>
            <person name="Magnuson J."/>
            <person name="Mondo S."/>
            <person name="Nolan M."/>
            <person name="Ohm R."/>
            <person name="Pangilinan J."/>
            <person name="Park H.-J."/>
            <person name="Ramirez L."/>
            <person name="Alfaro M."/>
            <person name="Sun H."/>
            <person name="Tritt A."/>
            <person name="Yoshinaga Y."/>
            <person name="Zwiers L.-H."/>
            <person name="Turgeon B.G."/>
            <person name="Goodwin S.B."/>
            <person name="Spatafora J.W."/>
            <person name="Crous P.W."/>
            <person name="Grigoriev I.V."/>
        </authorList>
    </citation>
    <scope>NUCLEOTIDE SEQUENCE</scope>
    <source>
        <strain evidence="1">P77</strain>
    </source>
</reference>
<evidence type="ECO:0000313" key="1">
    <source>
        <dbReference type="EMBL" id="KAF1830285.1"/>
    </source>
</evidence>
<dbReference type="SUPFAM" id="SSF82171">
    <property type="entry name" value="DPP6 N-terminal domain-like"/>
    <property type="match status" value="1"/>
</dbReference>
<dbReference type="Proteomes" id="UP000800040">
    <property type="component" value="Unassembled WGS sequence"/>
</dbReference>